<proteinExistence type="predicted"/>
<accession>A0A3P6PIM2</accession>
<evidence type="ECO:0000259" key="9">
    <source>
        <dbReference type="PROSITE" id="PS50114"/>
    </source>
</evidence>
<dbReference type="GO" id="GO:0008270">
    <property type="term" value="F:zinc ion binding"/>
    <property type="evidence" value="ECO:0007669"/>
    <property type="project" value="UniProtKB-KW"/>
</dbReference>
<dbReference type="PANTHER" id="PTHR10071:SF281">
    <property type="entry name" value="BOX A-BINDING FACTOR-RELATED"/>
    <property type="match status" value="1"/>
</dbReference>
<evidence type="ECO:0000256" key="5">
    <source>
        <dbReference type="ARBA" id="ARBA00023015"/>
    </source>
</evidence>
<keyword evidence="11" id="KW-1185">Reference proteome</keyword>
<dbReference type="GO" id="GO:0045944">
    <property type="term" value="P:positive regulation of transcription by RNA polymerase II"/>
    <property type="evidence" value="ECO:0007669"/>
    <property type="project" value="TreeGrafter"/>
</dbReference>
<dbReference type="PANTHER" id="PTHR10071">
    <property type="entry name" value="TRANSCRIPTION FACTOR GATA FAMILY MEMBER"/>
    <property type="match status" value="1"/>
</dbReference>
<dbReference type="SMART" id="SM00401">
    <property type="entry name" value="ZnF_GATA"/>
    <property type="match status" value="1"/>
</dbReference>
<name>A0A3P6PIM2_9BILA</name>
<keyword evidence="2" id="KW-0479">Metal-binding</keyword>
<reference evidence="10 11" key="1">
    <citation type="submission" date="2018-11" db="EMBL/GenBank/DDBJ databases">
        <authorList>
            <consortium name="Pathogen Informatics"/>
        </authorList>
    </citation>
    <scope>NUCLEOTIDE SEQUENCE [LARGE SCALE GENOMIC DNA]</scope>
</reference>
<evidence type="ECO:0000256" key="3">
    <source>
        <dbReference type="ARBA" id="ARBA00022771"/>
    </source>
</evidence>
<dbReference type="GO" id="GO:0045165">
    <property type="term" value="P:cell fate commitment"/>
    <property type="evidence" value="ECO:0007669"/>
    <property type="project" value="TreeGrafter"/>
</dbReference>
<protein>
    <recommendedName>
        <fullName evidence="9">GATA-type domain-containing protein</fullName>
    </recommendedName>
</protein>
<dbReference type="EMBL" id="UYRT01006001">
    <property type="protein sequence ID" value="VDK39756.1"/>
    <property type="molecule type" value="Genomic_DNA"/>
</dbReference>
<comment type="subcellular location">
    <subcellularLocation>
        <location evidence="1">Nucleus</location>
    </subcellularLocation>
</comment>
<dbReference type="CDD" id="cd00202">
    <property type="entry name" value="ZnF_GATA"/>
    <property type="match status" value="1"/>
</dbReference>
<evidence type="ECO:0000256" key="7">
    <source>
        <dbReference type="ARBA" id="ARBA00023242"/>
    </source>
</evidence>
<dbReference type="OrthoDB" id="515401at2759"/>
<organism evidence="10 11">
    <name type="scientific">Gongylonema pulchrum</name>
    <dbReference type="NCBI Taxonomy" id="637853"/>
    <lineage>
        <taxon>Eukaryota</taxon>
        <taxon>Metazoa</taxon>
        <taxon>Ecdysozoa</taxon>
        <taxon>Nematoda</taxon>
        <taxon>Chromadorea</taxon>
        <taxon>Rhabditida</taxon>
        <taxon>Spirurina</taxon>
        <taxon>Spiruromorpha</taxon>
        <taxon>Spiruroidea</taxon>
        <taxon>Gongylonematidae</taxon>
        <taxon>Gongylonema</taxon>
    </lineage>
</organism>
<dbReference type="PRINTS" id="PR00619">
    <property type="entry name" value="GATAZNFINGER"/>
</dbReference>
<dbReference type="Gene3D" id="3.30.50.10">
    <property type="entry name" value="Erythroid Transcription Factor GATA-1, subunit A"/>
    <property type="match status" value="1"/>
</dbReference>
<keyword evidence="5" id="KW-0805">Transcription regulation</keyword>
<evidence type="ECO:0000256" key="6">
    <source>
        <dbReference type="ARBA" id="ARBA00023163"/>
    </source>
</evidence>
<dbReference type="Pfam" id="PF00320">
    <property type="entry name" value="GATA"/>
    <property type="match status" value="1"/>
</dbReference>
<keyword evidence="4" id="KW-0862">Zinc</keyword>
<evidence type="ECO:0000256" key="2">
    <source>
        <dbReference type="ARBA" id="ARBA00022723"/>
    </source>
</evidence>
<feature type="domain" description="GATA-type" evidence="9">
    <location>
        <begin position="119"/>
        <end position="176"/>
    </location>
</feature>
<dbReference type="Proteomes" id="UP000271098">
    <property type="component" value="Unassembled WGS sequence"/>
</dbReference>
<dbReference type="InterPro" id="IPR039355">
    <property type="entry name" value="Transcription_factor_GATA"/>
</dbReference>
<dbReference type="InterPro" id="IPR013088">
    <property type="entry name" value="Znf_NHR/GATA"/>
</dbReference>
<evidence type="ECO:0000256" key="8">
    <source>
        <dbReference type="PROSITE-ProRule" id="PRU00094"/>
    </source>
</evidence>
<evidence type="ECO:0000313" key="10">
    <source>
        <dbReference type="EMBL" id="VDK39756.1"/>
    </source>
</evidence>
<keyword evidence="7" id="KW-0539">Nucleus</keyword>
<evidence type="ECO:0000256" key="1">
    <source>
        <dbReference type="ARBA" id="ARBA00004123"/>
    </source>
</evidence>
<dbReference type="AlphaFoldDB" id="A0A3P6PIM2"/>
<dbReference type="GO" id="GO:0005634">
    <property type="term" value="C:nucleus"/>
    <property type="evidence" value="ECO:0007669"/>
    <property type="project" value="UniProtKB-SubCell"/>
</dbReference>
<dbReference type="PROSITE" id="PS00344">
    <property type="entry name" value="GATA_ZN_FINGER_1"/>
    <property type="match status" value="1"/>
</dbReference>
<evidence type="ECO:0000256" key="4">
    <source>
        <dbReference type="ARBA" id="ARBA00022833"/>
    </source>
</evidence>
<dbReference type="PROSITE" id="PS50114">
    <property type="entry name" value="GATA_ZN_FINGER_2"/>
    <property type="match status" value="1"/>
</dbReference>
<dbReference type="SUPFAM" id="SSF57716">
    <property type="entry name" value="Glucocorticoid receptor-like (DNA-binding domain)"/>
    <property type="match status" value="1"/>
</dbReference>
<dbReference type="GO" id="GO:0000981">
    <property type="term" value="F:DNA-binding transcription factor activity, RNA polymerase II-specific"/>
    <property type="evidence" value="ECO:0007669"/>
    <property type="project" value="TreeGrafter"/>
</dbReference>
<dbReference type="GO" id="GO:0000978">
    <property type="term" value="F:RNA polymerase II cis-regulatory region sequence-specific DNA binding"/>
    <property type="evidence" value="ECO:0007669"/>
    <property type="project" value="TreeGrafter"/>
</dbReference>
<keyword evidence="3 8" id="KW-0863">Zinc-finger</keyword>
<gene>
    <name evidence="10" type="ORF">GPUH_LOCUS3484</name>
</gene>
<keyword evidence="6" id="KW-0804">Transcription</keyword>
<evidence type="ECO:0000313" key="11">
    <source>
        <dbReference type="Proteomes" id="UP000271098"/>
    </source>
</evidence>
<sequence>MKHKKRLFFRPLHYCYCQAPHAAWAPHPSSVLCSTHRYPPQVSYNQPYSTNVSPPMSPNLFGEFFVTDNSPPLPPPFSFKKKFSFACNENHGFWIKENLIIFEPQTESHRAILFKPINSHANSICSNCGTRETTLWRRSTTGAVECNACNLYYRKNSRRRPTTMSNKIRKRIRAPRLDEL</sequence>
<dbReference type="GO" id="GO:0000122">
    <property type="term" value="P:negative regulation of transcription by RNA polymerase II"/>
    <property type="evidence" value="ECO:0007669"/>
    <property type="project" value="TreeGrafter"/>
</dbReference>
<dbReference type="InterPro" id="IPR000679">
    <property type="entry name" value="Znf_GATA"/>
</dbReference>